<dbReference type="Gene3D" id="3.40.50.2000">
    <property type="entry name" value="Glycogen Phosphorylase B"/>
    <property type="match status" value="2"/>
</dbReference>
<dbReference type="Proteomes" id="UP000248536">
    <property type="component" value="Chromosome"/>
</dbReference>
<proteinExistence type="inferred from homology"/>
<protein>
    <submittedName>
        <fullName evidence="3">UDP-2,3-diacetamido-2,3-dideoxyglucuronic acid 2-epimerase</fullName>
        <ecNumber evidence="3">5.1.3.23</ecNumber>
    </submittedName>
</protein>
<gene>
    <name evidence="3" type="primary">wbpI</name>
    <name evidence="3" type="ORF">HME9304_01541</name>
</gene>
<dbReference type="Pfam" id="PF02350">
    <property type="entry name" value="Epimerase_2"/>
    <property type="match status" value="1"/>
</dbReference>
<dbReference type="RefSeq" id="WP_112378005.1">
    <property type="nucleotide sequence ID" value="NZ_CP030104.1"/>
</dbReference>
<dbReference type="CDD" id="cd03786">
    <property type="entry name" value="GTB_UDP-GlcNAc_2-Epimerase"/>
    <property type="match status" value="1"/>
</dbReference>
<dbReference type="OrthoDB" id="9803238at2"/>
<comment type="similarity">
    <text evidence="1">Belongs to the UDP-N-acetylglucosamine 2-epimerase family.</text>
</comment>
<sequence>MKIVTILGARPQFIKASSLSREIAKRNEIEEIIIHTGQHFDVNMSAIFFKEMEIPEPKYNLEINSLSHGAMTGRMLEEIEKILLLERPDWTVVYGDTNSTIAGALASKKLHMKVAHVEAGLRSYEMRMPEEINRILTDQISDILFCPTQIAVDNLRSEGFENKDSKIYMSGDIMYDSALHYKTKMKRPIGLVNESSYILVTIHRQENTDDSQRLKNIIETLNRLASDGENFLWPMHPRTKKIIEASGIPVKFNCIEPVGYLEMLYLIDNCSSIITDSGGLQKEAYFFNKFCITLRDSTEWVELVDNNVNKLMNVDDSTLYENIKSHLDNKVDSSLNLYGKGNAAEIIVNELINNS</sequence>
<evidence type="ECO:0000313" key="4">
    <source>
        <dbReference type="Proteomes" id="UP000248536"/>
    </source>
</evidence>
<accession>A0A2Z4LT59</accession>
<dbReference type="PANTHER" id="PTHR43174:SF1">
    <property type="entry name" value="UDP-N-ACETYLGLUCOSAMINE 2-EPIMERASE"/>
    <property type="match status" value="1"/>
</dbReference>
<dbReference type="AlphaFoldDB" id="A0A2Z4LT59"/>
<dbReference type="InterPro" id="IPR029767">
    <property type="entry name" value="WecB-like"/>
</dbReference>
<evidence type="ECO:0000256" key="1">
    <source>
        <dbReference type="RuleBase" id="RU003513"/>
    </source>
</evidence>
<feature type="domain" description="UDP-N-acetylglucosamine 2-epimerase" evidence="2">
    <location>
        <begin position="22"/>
        <end position="350"/>
    </location>
</feature>
<evidence type="ECO:0000259" key="2">
    <source>
        <dbReference type="Pfam" id="PF02350"/>
    </source>
</evidence>
<dbReference type="KEGG" id="spon:HME9304_01541"/>
<organism evidence="3 4">
    <name type="scientific">Flagellimonas maritima</name>
    <dbReference type="NCBI Taxonomy" id="1383885"/>
    <lineage>
        <taxon>Bacteria</taxon>
        <taxon>Pseudomonadati</taxon>
        <taxon>Bacteroidota</taxon>
        <taxon>Flavobacteriia</taxon>
        <taxon>Flavobacteriales</taxon>
        <taxon>Flavobacteriaceae</taxon>
        <taxon>Flagellimonas</taxon>
    </lineage>
</organism>
<reference evidence="3 4" key="1">
    <citation type="submission" date="2018-06" db="EMBL/GenBank/DDBJ databases">
        <title>Spongiibacterium sp. HME9304 Genome sequencing and assembly.</title>
        <authorList>
            <person name="Kang H."/>
            <person name="Kim H."/>
            <person name="Joh K."/>
        </authorList>
    </citation>
    <scope>NUCLEOTIDE SEQUENCE [LARGE SCALE GENOMIC DNA]</scope>
    <source>
        <strain evidence="3 4">HME9304</strain>
    </source>
</reference>
<keyword evidence="4" id="KW-1185">Reference proteome</keyword>
<dbReference type="EC" id="5.1.3.23" evidence="3"/>
<dbReference type="SUPFAM" id="SSF53756">
    <property type="entry name" value="UDP-Glycosyltransferase/glycogen phosphorylase"/>
    <property type="match status" value="1"/>
</dbReference>
<keyword evidence="1 3" id="KW-0413">Isomerase</keyword>
<dbReference type="NCBIfam" id="TIGR00236">
    <property type="entry name" value="wecB"/>
    <property type="match status" value="1"/>
</dbReference>
<dbReference type="GO" id="GO:0016853">
    <property type="term" value="F:isomerase activity"/>
    <property type="evidence" value="ECO:0007669"/>
    <property type="project" value="UniProtKB-KW"/>
</dbReference>
<dbReference type="PANTHER" id="PTHR43174">
    <property type="entry name" value="UDP-N-ACETYLGLUCOSAMINE 2-EPIMERASE"/>
    <property type="match status" value="1"/>
</dbReference>
<name>A0A2Z4LT59_9FLAO</name>
<dbReference type="InterPro" id="IPR003331">
    <property type="entry name" value="UDP_GlcNAc_Epimerase_2_dom"/>
</dbReference>
<dbReference type="EMBL" id="CP030104">
    <property type="protein sequence ID" value="AWX44538.1"/>
    <property type="molecule type" value="Genomic_DNA"/>
</dbReference>
<evidence type="ECO:0000313" key="3">
    <source>
        <dbReference type="EMBL" id="AWX44538.1"/>
    </source>
</evidence>